<dbReference type="CDD" id="cd06849">
    <property type="entry name" value="lipoyl_domain"/>
    <property type="match status" value="1"/>
</dbReference>
<dbReference type="Pfam" id="PF07992">
    <property type="entry name" value="Pyr_redox_2"/>
    <property type="match status" value="1"/>
</dbReference>
<evidence type="ECO:0000256" key="2">
    <source>
        <dbReference type="ARBA" id="ARBA00012608"/>
    </source>
</evidence>
<evidence type="ECO:0000256" key="13">
    <source>
        <dbReference type="SAM" id="MobiDB-lite"/>
    </source>
</evidence>
<dbReference type="SUPFAM" id="SSF55424">
    <property type="entry name" value="FAD/NAD-linked reductases, dimerisation (C-terminal) domain"/>
    <property type="match status" value="1"/>
</dbReference>
<dbReference type="PROSITE" id="PS00076">
    <property type="entry name" value="PYRIDINE_REDOX_1"/>
    <property type="match status" value="1"/>
</dbReference>
<dbReference type="FunFam" id="3.30.390.30:FF:000001">
    <property type="entry name" value="Dihydrolipoyl dehydrogenase"/>
    <property type="match status" value="1"/>
</dbReference>
<evidence type="ECO:0000256" key="10">
    <source>
        <dbReference type="ARBA" id="ARBA00023284"/>
    </source>
</evidence>
<dbReference type="InterPro" id="IPR004099">
    <property type="entry name" value="Pyr_nucl-diS_OxRdtase_dimer"/>
</dbReference>
<dbReference type="InterPro" id="IPR016156">
    <property type="entry name" value="FAD/NAD-linked_Rdtase_dimer_sf"/>
</dbReference>
<evidence type="ECO:0000256" key="9">
    <source>
        <dbReference type="ARBA" id="ARBA00023157"/>
    </source>
</evidence>
<evidence type="ECO:0000256" key="3">
    <source>
        <dbReference type="ARBA" id="ARBA00016961"/>
    </source>
</evidence>
<evidence type="ECO:0000256" key="6">
    <source>
        <dbReference type="ARBA" id="ARBA00022827"/>
    </source>
</evidence>
<dbReference type="GO" id="GO:0050660">
    <property type="term" value="F:flavin adenine dinucleotide binding"/>
    <property type="evidence" value="ECO:0007669"/>
    <property type="project" value="InterPro"/>
</dbReference>
<keyword evidence="10 12" id="KW-0676">Redox-active center</keyword>
<comment type="similarity">
    <text evidence="1 12">Belongs to the class-I pyridine nucleotide-disulfide oxidoreductase family.</text>
</comment>
<dbReference type="EMBL" id="AY639900">
    <property type="protein sequence ID" value="AAT58044.1"/>
    <property type="molecule type" value="Genomic_DNA"/>
</dbReference>
<dbReference type="PROSITE" id="PS00189">
    <property type="entry name" value="LIPOYL"/>
    <property type="match status" value="1"/>
</dbReference>
<keyword evidence="4 12" id="KW-0285">Flavoprotein</keyword>
<comment type="cofactor">
    <cofactor evidence="12">
        <name>FAD</name>
        <dbReference type="ChEBI" id="CHEBI:57692"/>
    </cofactor>
    <text evidence="12">Binds 1 FAD per subunit.</text>
</comment>
<dbReference type="InterPro" id="IPR012999">
    <property type="entry name" value="Pyr_OxRdtase_I_AS"/>
</dbReference>
<dbReference type="Gene3D" id="3.30.390.30">
    <property type="match status" value="1"/>
</dbReference>
<reference evidence="15" key="1">
    <citation type="submission" date="2004-05" db="EMBL/GenBank/DDBJ databases">
        <title>Organization of the Mycoplasma synoviae vlhA gene locus.</title>
        <authorList>
            <person name="Jeffery N."/>
            <person name="Browning G.F."/>
            <person name="Noormohammadi A.H."/>
        </authorList>
    </citation>
    <scope>NUCLEOTIDE SEQUENCE</scope>
</reference>
<evidence type="ECO:0000256" key="8">
    <source>
        <dbReference type="ARBA" id="ARBA00023027"/>
    </source>
</evidence>
<keyword evidence="6 12" id="KW-0274">FAD</keyword>
<comment type="miscellaneous">
    <text evidence="12">The active site is a redox-active disulfide bond.</text>
</comment>
<comment type="catalytic activity">
    <reaction evidence="11 12">
        <text>N(6)-[(R)-dihydrolipoyl]-L-lysyl-[protein] + NAD(+) = N(6)-[(R)-lipoyl]-L-lysyl-[protein] + NADH + H(+)</text>
        <dbReference type="Rhea" id="RHEA:15045"/>
        <dbReference type="Rhea" id="RHEA-COMP:10474"/>
        <dbReference type="Rhea" id="RHEA-COMP:10475"/>
        <dbReference type="ChEBI" id="CHEBI:15378"/>
        <dbReference type="ChEBI" id="CHEBI:57540"/>
        <dbReference type="ChEBI" id="CHEBI:57945"/>
        <dbReference type="ChEBI" id="CHEBI:83099"/>
        <dbReference type="ChEBI" id="CHEBI:83100"/>
        <dbReference type="EC" id="1.8.1.4"/>
    </reaction>
</comment>
<evidence type="ECO:0000259" key="14">
    <source>
        <dbReference type="PROSITE" id="PS50968"/>
    </source>
</evidence>
<evidence type="ECO:0000256" key="7">
    <source>
        <dbReference type="ARBA" id="ARBA00023002"/>
    </source>
</evidence>
<dbReference type="Pfam" id="PF00364">
    <property type="entry name" value="Biotin_lipoyl"/>
    <property type="match status" value="1"/>
</dbReference>
<dbReference type="SUPFAM" id="SSF51905">
    <property type="entry name" value="FAD/NAD(P)-binding domain"/>
    <property type="match status" value="1"/>
</dbReference>
<dbReference type="SUPFAM" id="SSF51230">
    <property type="entry name" value="Single hybrid motif"/>
    <property type="match status" value="1"/>
</dbReference>
<dbReference type="InterPro" id="IPR050151">
    <property type="entry name" value="Class-I_Pyr_Nuc-Dis_Oxidored"/>
</dbReference>
<dbReference type="Pfam" id="PF02852">
    <property type="entry name" value="Pyr_redox_dim"/>
    <property type="match status" value="1"/>
</dbReference>
<keyword evidence="9" id="KW-1015">Disulfide bond</keyword>
<keyword evidence="7 12" id="KW-0560">Oxidoreductase</keyword>
<evidence type="ECO:0000256" key="11">
    <source>
        <dbReference type="ARBA" id="ARBA00049187"/>
    </source>
</evidence>
<dbReference type="InterPro" id="IPR023753">
    <property type="entry name" value="FAD/NAD-binding_dom"/>
</dbReference>
<dbReference type="PROSITE" id="PS50968">
    <property type="entry name" value="BIOTINYL_LIPOYL"/>
    <property type="match status" value="1"/>
</dbReference>
<protein>
    <recommendedName>
        <fullName evidence="3 12">Dihydrolipoyl dehydrogenase</fullName>
        <ecNumber evidence="2 12">1.8.1.4</ecNumber>
    </recommendedName>
</protein>
<dbReference type="AlphaFoldDB" id="Q4L1A4"/>
<proteinExistence type="inferred from homology"/>
<dbReference type="Gene3D" id="3.50.50.60">
    <property type="entry name" value="FAD/NAD(P)-binding domain"/>
    <property type="match status" value="2"/>
</dbReference>
<dbReference type="InterPro" id="IPR011053">
    <property type="entry name" value="Single_hybrid_motif"/>
</dbReference>
<sequence length="624" mass="66466">MKMYTFKFADIGEGLHEGVVAEIYVKVGQQVKEGDNLFSVETDKVTSDIPSPVSGTVTAIKMAQGDTIHVGQDIFVFDDGKGDAPVAEAPAPKAEAKEEAASVVGEVKVNNDLIDFSKMFSGQPAPKAEEVKSSAAPAPSAEDKTFDEGKKYTGKVDESYDVIVVGSGPGGYLAAEEAGKAGLKTLIVEKKYWGGVCLNTGCIPTKTLLKSADVISYLEHAADYGIVAEKAKIDFSKSWVKMHQRKADVVKKISSSVEMLMKMSKVTSVFGEAKFVGARALEVNGKVYEAKNVILATGSTANKLLKVPGFKSGYKSGEILTSEEAINFDKKLPKKVTIVGGGVIGIEFANVFAKAGSKVTVVQNGPVLLPGMDSDVSKLAKEMLEGMGVEVLLNANTLGYEKKTLKVEVDSKTLSLKQDVVLTAIGRSANAINAAEVGVKLGERGEVLVDSLQRTNVAGVYAIGDVTNQKMLAHVAYAHALVAVFHILGDKQKGSYHPKAVPGCVYTSPEIAFIGMTEAEAKAQGRNVMTAKYSFANLGKAIASNKTKGLVKLVVDKEFGEILGAWMVGENVTDYIAEVAMAMENEISVHEIAHTIHPHPTYNEMIWEAARSASLTLTLAAMKK</sequence>
<keyword evidence="8 12" id="KW-0520">NAD</keyword>
<feature type="domain" description="Lipoyl-binding" evidence="14">
    <location>
        <begin position="3"/>
        <end position="78"/>
    </location>
</feature>
<dbReference type="GO" id="GO:0004148">
    <property type="term" value="F:dihydrolipoyl dehydrogenase (NADH) activity"/>
    <property type="evidence" value="ECO:0007669"/>
    <property type="project" value="UniProtKB-EC"/>
</dbReference>
<dbReference type="InterPro" id="IPR006258">
    <property type="entry name" value="Lipoamide_DH"/>
</dbReference>
<evidence type="ECO:0000256" key="1">
    <source>
        <dbReference type="ARBA" id="ARBA00007532"/>
    </source>
</evidence>
<dbReference type="InterPro" id="IPR036188">
    <property type="entry name" value="FAD/NAD-bd_sf"/>
</dbReference>
<feature type="region of interest" description="Disordered" evidence="13">
    <location>
        <begin position="127"/>
        <end position="149"/>
    </location>
</feature>
<dbReference type="NCBIfam" id="TIGR01350">
    <property type="entry name" value="lipoamide_DH"/>
    <property type="match status" value="1"/>
</dbReference>
<evidence type="ECO:0000313" key="15">
    <source>
        <dbReference type="EMBL" id="AAT58044.1"/>
    </source>
</evidence>
<dbReference type="EC" id="1.8.1.4" evidence="2 12"/>
<evidence type="ECO:0000256" key="5">
    <source>
        <dbReference type="ARBA" id="ARBA00022823"/>
    </source>
</evidence>
<organism evidence="15">
    <name type="scientific">Mycoplasmopsis synoviae</name>
    <name type="common">Mycoplasma synoviae</name>
    <dbReference type="NCBI Taxonomy" id="2109"/>
    <lineage>
        <taxon>Bacteria</taxon>
        <taxon>Bacillati</taxon>
        <taxon>Mycoplasmatota</taxon>
        <taxon>Mycoplasmoidales</taxon>
        <taxon>Metamycoplasmataceae</taxon>
        <taxon>Mycoplasmopsis</taxon>
    </lineage>
</organism>
<dbReference type="InterPro" id="IPR003016">
    <property type="entry name" value="2-oxoA_DH_lipoyl-BS"/>
</dbReference>
<dbReference type="Gene3D" id="2.40.50.100">
    <property type="match status" value="1"/>
</dbReference>
<evidence type="ECO:0000256" key="4">
    <source>
        <dbReference type="ARBA" id="ARBA00022630"/>
    </source>
</evidence>
<dbReference type="PANTHER" id="PTHR22912">
    <property type="entry name" value="DISULFIDE OXIDOREDUCTASE"/>
    <property type="match status" value="1"/>
</dbReference>
<evidence type="ECO:0000256" key="12">
    <source>
        <dbReference type="RuleBase" id="RU003692"/>
    </source>
</evidence>
<dbReference type="PRINTS" id="PR00368">
    <property type="entry name" value="FADPNR"/>
</dbReference>
<accession>Q4L1A4</accession>
<keyword evidence="5" id="KW-0450">Lipoyl</keyword>
<dbReference type="GO" id="GO:0006103">
    <property type="term" value="P:2-oxoglutarate metabolic process"/>
    <property type="evidence" value="ECO:0007669"/>
    <property type="project" value="TreeGrafter"/>
</dbReference>
<dbReference type="PANTHER" id="PTHR22912:SF160">
    <property type="entry name" value="DIHYDROLIPOYL DEHYDROGENASE"/>
    <property type="match status" value="1"/>
</dbReference>
<name>Q4L1A4_MYCSY</name>
<dbReference type="PRINTS" id="PR00411">
    <property type="entry name" value="PNDRDTASEI"/>
</dbReference>
<dbReference type="InterPro" id="IPR000089">
    <property type="entry name" value="Biotin_lipoyl"/>
</dbReference>